<protein>
    <submittedName>
        <fullName evidence="1">Uncharacterized protein</fullName>
    </submittedName>
</protein>
<sequence length="445" mass="48712">MIHNAGEGFPLRRFLRIVSQRLKEELKINGLQTPKVQFSVLMRGAGVFPSLQSVLSNKETTDSMHSDQGSKIGMVHFGFLQGVSLRRPAPSQNEPRGDGDEHVCPGCPQMIAYFREDKGSSLEPEAESQSGELCSLTNRGCGQWSVVKAKEKVGAQEAGPPTMAARRVSAFLESVQYQPRNGVLIQNHDVTIRPLTLDFVWLVVSGWKDRAPSASCGRKLVLGLFQRPFAVGSQFKLSQDLVPVATSNIFKGLYGALQASQALARIAAALVQMILREFNTSNIGQVEQTKPQIKGNIQPYLWTTASEPAQADQCIEYIKGGSATYGYKSTQLALHNVTSVYDLELFIGNKYIANSGLIKLQETSLWVKGGIDITATPRPLNGHLSDALMLLELKKTEETLATSQSKCLSQLKLEFAALQHISCHPLVGVLTDFKVSQIASAPWKD</sequence>
<dbReference type="EMBL" id="MDYQ01000057">
    <property type="protein sequence ID" value="PRP84741.1"/>
    <property type="molecule type" value="Genomic_DNA"/>
</dbReference>
<accession>A0A2P6NLA3</accession>
<dbReference type="Proteomes" id="UP000241769">
    <property type="component" value="Unassembled WGS sequence"/>
</dbReference>
<dbReference type="AlphaFoldDB" id="A0A2P6NLA3"/>
<dbReference type="InParanoid" id="A0A2P6NLA3"/>
<gene>
    <name evidence="1" type="ORF">PROFUN_07843</name>
</gene>
<name>A0A2P6NLA3_9EUKA</name>
<comment type="caution">
    <text evidence="1">The sequence shown here is derived from an EMBL/GenBank/DDBJ whole genome shotgun (WGS) entry which is preliminary data.</text>
</comment>
<evidence type="ECO:0000313" key="1">
    <source>
        <dbReference type="EMBL" id="PRP84741.1"/>
    </source>
</evidence>
<organism evidence="1 2">
    <name type="scientific">Planoprotostelium fungivorum</name>
    <dbReference type="NCBI Taxonomy" id="1890364"/>
    <lineage>
        <taxon>Eukaryota</taxon>
        <taxon>Amoebozoa</taxon>
        <taxon>Evosea</taxon>
        <taxon>Variosea</taxon>
        <taxon>Cavosteliida</taxon>
        <taxon>Cavosteliaceae</taxon>
        <taxon>Planoprotostelium</taxon>
    </lineage>
</organism>
<keyword evidence="2" id="KW-1185">Reference proteome</keyword>
<evidence type="ECO:0000313" key="2">
    <source>
        <dbReference type="Proteomes" id="UP000241769"/>
    </source>
</evidence>
<proteinExistence type="predicted"/>
<reference evidence="1 2" key="1">
    <citation type="journal article" date="2018" name="Genome Biol. Evol.">
        <title>Multiple Roots of Fruiting Body Formation in Amoebozoa.</title>
        <authorList>
            <person name="Hillmann F."/>
            <person name="Forbes G."/>
            <person name="Novohradska S."/>
            <person name="Ferling I."/>
            <person name="Riege K."/>
            <person name="Groth M."/>
            <person name="Westermann M."/>
            <person name="Marz M."/>
            <person name="Spaller T."/>
            <person name="Winckler T."/>
            <person name="Schaap P."/>
            <person name="Glockner G."/>
        </authorList>
    </citation>
    <scope>NUCLEOTIDE SEQUENCE [LARGE SCALE GENOMIC DNA]</scope>
    <source>
        <strain evidence="1 2">Jena</strain>
    </source>
</reference>